<dbReference type="SUPFAM" id="SSF53756">
    <property type="entry name" value="UDP-Glycosyltransferase/glycogen phosphorylase"/>
    <property type="match status" value="1"/>
</dbReference>
<comment type="caution">
    <text evidence="3">The sequence shown here is derived from an EMBL/GenBank/DDBJ whole genome shotgun (WGS) entry which is preliminary data.</text>
</comment>
<evidence type="ECO:0000256" key="1">
    <source>
        <dbReference type="ARBA" id="ARBA00009995"/>
    </source>
</evidence>
<reference evidence="3" key="1">
    <citation type="journal article" date="2019" name="Sci. Rep.">
        <title>Draft genome of Tanacetum cinerariifolium, the natural source of mosquito coil.</title>
        <authorList>
            <person name="Yamashiro T."/>
            <person name="Shiraishi A."/>
            <person name="Satake H."/>
            <person name="Nakayama K."/>
        </authorList>
    </citation>
    <scope>NUCLEOTIDE SEQUENCE</scope>
</reference>
<organism evidence="3">
    <name type="scientific">Tanacetum cinerariifolium</name>
    <name type="common">Dalmatian daisy</name>
    <name type="synonym">Chrysanthemum cinerariifolium</name>
    <dbReference type="NCBI Taxonomy" id="118510"/>
    <lineage>
        <taxon>Eukaryota</taxon>
        <taxon>Viridiplantae</taxon>
        <taxon>Streptophyta</taxon>
        <taxon>Embryophyta</taxon>
        <taxon>Tracheophyta</taxon>
        <taxon>Spermatophyta</taxon>
        <taxon>Magnoliopsida</taxon>
        <taxon>eudicotyledons</taxon>
        <taxon>Gunneridae</taxon>
        <taxon>Pentapetalae</taxon>
        <taxon>asterids</taxon>
        <taxon>campanulids</taxon>
        <taxon>Asterales</taxon>
        <taxon>Asteraceae</taxon>
        <taxon>Asteroideae</taxon>
        <taxon>Anthemideae</taxon>
        <taxon>Anthemidinae</taxon>
        <taxon>Tanacetum</taxon>
    </lineage>
</organism>
<name>A0A699IQB0_TANCI</name>
<dbReference type="EMBL" id="BKCJ010330315">
    <property type="protein sequence ID" value="GEZ83718.1"/>
    <property type="molecule type" value="Genomic_DNA"/>
</dbReference>
<evidence type="ECO:0000256" key="2">
    <source>
        <dbReference type="SAM" id="SignalP"/>
    </source>
</evidence>
<sequence length="146" mass="16111">MCTIAKLKIQVLLLPLATSEVGLPVGCENFDLLPSAAQSDNLFAAIDMLKEPAEKTLRGLSLAPSCIISDNGISWTKNVAKRIEFTKPQSSGWGKGKTKASIRRFVRRQESGKGAYGIVVNSFEELEPKYVEAFKKVKDKKLWPNL</sequence>
<protein>
    <submittedName>
        <fullName evidence="3">UDP-glycosyltransferase 73E1-like</fullName>
    </submittedName>
</protein>
<dbReference type="GO" id="GO:0035251">
    <property type="term" value="F:UDP-glucosyltransferase activity"/>
    <property type="evidence" value="ECO:0007669"/>
    <property type="project" value="TreeGrafter"/>
</dbReference>
<accession>A0A699IQB0</accession>
<proteinExistence type="inferred from homology"/>
<dbReference type="Gene3D" id="3.40.50.2000">
    <property type="entry name" value="Glycogen Phosphorylase B"/>
    <property type="match status" value="2"/>
</dbReference>
<comment type="similarity">
    <text evidence="1">Belongs to the UDP-glycosyltransferase family.</text>
</comment>
<keyword evidence="2" id="KW-0732">Signal</keyword>
<feature type="chain" id="PRO_5025335910" evidence="2">
    <location>
        <begin position="20"/>
        <end position="146"/>
    </location>
</feature>
<keyword evidence="3" id="KW-0808">Transferase</keyword>
<dbReference type="PANTHER" id="PTHR48047:SF232">
    <property type="entry name" value="GLYCOSYLTRANSFERASE"/>
    <property type="match status" value="1"/>
</dbReference>
<dbReference type="PANTHER" id="PTHR48047">
    <property type="entry name" value="GLYCOSYLTRANSFERASE"/>
    <property type="match status" value="1"/>
</dbReference>
<feature type="signal peptide" evidence="2">
    <location>
        <begin position="1"/>
        <end position="19"/>
    </location>
</feature>
<dbReference type="AlphaFoldDB" id="A0A699IQB0"/>
<evidence type="ECO:0000313" key="3">
    <source>
        <dbReference type="EMBL" id="GEZ83718.1"/>
    </source>
</evidence>
<gene>
    <name evidence="3" type="ORF">Tci_555691</name>
</gene>